<dbReference type="Pfam" id="PF00534">
    <property type="entry name" value="Glycos_transf_1"/>
    <property type="match status" value="1"/>
</dbReference>
<dbReference type="RefSeq" id="WP_166400533.1">
    <property type="nucleotide sequence ID" value="NZ_JAANAS010000061.1"/>
</dbReference>
<name>A0A967AJ60_9FLAO</name>
<protein>
    <submittedName>
        <fullName evidence="3">Glycosyltransferase family 4 protein</fullName>
    </submittedName>
</protein>
<proteinExistence type="predicted"/>
<keyword evidence="4" id="KW-1185">Reference proteome</keyword>
<feature type="domain" description="Glycosyl transferase family 1" evidence="1">
    <location>
        <begin position="195"/>
        <end position="333"/>
    </location>
</feature>
<feature type="domain" description="Glycosyltransferase subfamily 4-like N-terminal" evidence="2">
    <location>
        <begin position="61"/>
        <end position="182"/>
    </location>
</feature>
<comment type="caution">
    <text evidence="3">The sequence shown here is derived from an EMBL/GenBank/DDBJ whole genome shotgun (WGS) entry which is preliminary data.</text>
</comment>
<evidence type="ECO:0000313" key="3">
    <source>
        <dbReference type="EMBL" id="NGZ90285.1"/>
    </source>
</evidence>
<dbReference type="InterPro" id="IPR028098">
    <property type="entry name" value="Glyco_trans_4-like_N"/>
</dbReference>
<dbReference type="CDD" id="cd03801">
    <property type="entry name" value="GT4_PimA-like"/>
    <property type="match status" value="1"/>
</dbReference>
<dbReference type="GO" id="GO:0016757">
    <property type="term" value="F:glycosyltransferase activity"/>
    <property type="evidence" value="ECO:0007669"/>
    <property type="project" value="InterPro"/>
</dbReference>
<dbReference type="PANTHER" id="PTHR12526:SF630">
    <property type="entry name" value="GLYCOSYLTRANSFERASE"/>
    <property type="match status" value="1"/>
</dbReference>
<dbReference type="Pfam" id="PF13439">
    <property type="entry name" value="Glyco_transf_4"/>
    <property type="match status" value="1"/>
</dbReference>
<accession>A0A967AJ60</accession>
<dbReference type="SUPFAM" id="SSF53756">
    <property type="entry name" value="UDP-Glycosyltransferase/glycogen phosphorylase"/>
    <property type="match status" value="1"/>
</dbReference>
<reference evidence="3" key="1">
    <citation type="submission" date="2020-03" db="EMBL/GenBank/DDBJ databases">
        <title>Psychroflexus Maritimus sp. nov., isolate from marine sediment.</title>
        <authorList>
            <person name="Zhong Y.-L."/>
        </authorList>
    </citation>
    <scope>NUCLEOTIDE SEQUENCE</scope>
    <source>
        <strain evidence="3">C1</strain>
    </source>
</reference>
<dbReference type="AlphaFoldDB" id="A0A967AJ60"/>
<evidence type="ECO:0000313" key="4">
    <source>
        <dbReference type="Proteomes" id="UP000643701"/>
    </source>
</evidence>
<dbReference type="PANTHER" id="PTHR12526">
    <property type="entry name" value="GLYCOSYLTRANSFERASE"/>
    <property type="match status" value="1"/>
</dbReference>
<evidence type="ECO:0000259" key="2">
    <source>
        <dbReference type="Pfam" id="PF13439"/>
    </source>
</evidence>
<dbReference type="Gene3D" id="3.40.50.2000">
    <property type="entry name" value="Glycogen Phosphorylase B"/>
    <property type="match status" value="2"/>
</dbReference>
<organism evidence="3 4">
    <name type="scientific">Psychroflexus maritimus</name>
    <dbReference type="NCBI Taxonomy" id="2714865"/>
    <lineage>
        <taxon>Bacteria</taxon>
        <taxon>Pseudomonadati</taxon>
        <taxon>Bacteroidota</taxon>
        <taxon>Flavobacteriia</taxon>
        <taxon>Flavobacteriales</taxon>
        <taxon>Flavobacteriaceae</taxon>
        <taxon>Psychroflexus</taxon>
    </lineage>
</organism>
<sequence>MNILLWAPHGSGEHYWGPGISAYRLYKSGLPDGVKVYLAHGYKEQKKYPDVFEDQFFISDLKKTNRFFELEFLWKVKKWIAKNAAKFDAVHVLGLYEVSFRPAIWFEKKGIPAFCKITSLGEGLNEQSLLSKLLGLARYRRNNITQITGFIAISEEIEKSLIDYGIDEQSIFRIPNGVDTQRFRPVGAQRKQDLRSELNLRDVFTVIFVGGISERKQPYMLAEAVKDLVKEKRLDIQLVIVGPDRDQIELKKIKNLISSERLRKNIIHIENSNEPEKYYQASDLFCLPSKREGMSNALLEAMACGLPALVTPISGSVDLVDDGKNGYYVNNKNDIIQIVMDNIDADYTNMKFNIMSTIKKYSSVKVGISHINIFRSNG</sequence>
<evidence type="ECO:0000259" key="1">
    <source>
        <dbReference type="Pfam" id="PF00534"/>
    </source>
</evidence>
<dbReference type="EMBL" id="JAANAS010000061">
    <property type="protein sequence ID" value="NGZ90285.1"/>
    <property type="molecule type" value="Genomic_DNA"/>
</dbReference>
<dbReference type="Proteomes" id="UP000643701">
    <property type="component" value="Unassembled WGS sequence"/>
</dbReference>
<gene>
    <name evidence="3" type="ORF">G7034_08465</name>
</gene>
<dbReference type="InterPro" id="IPR001296">
    <property type="entry name" value="Glyco_trans_1"/>
</dbReference>